<dbReference type="Pfam" id="PF00639">
    <property type="entry name" value="Rotamase"/>
    <property type="match status" value="1"/>
</dbReference>
<dbReference type="OrthoDB" id="9812372at2"/>
<dbReference type="STRING" id="265719.SAMN04488509_11374"/>
<dbReference type="GO" id="GO:0003755">
    <property type="term" value="F:peptidyl-prolyl cis-trans isomerase activity"/>
    <property type="evidence" value="ECO:0007669"/>
    <property type="project" value="UniProtKB-KW"/>
</dbReference>
<keyword evidence="10" id="KW-1185">Reference proteome</keyword>
<dbReference type="EC" id="5.2.1.8" evidence="3"/>
<evidence type="ECO:0000256" key="3">
    <source>
        <dbReference type="ARBA" id="ARBA00013194"/>
    </source>
</evidence>
<organism evidence="9 10">
    <name type="scientific">Aquimonas voraii</name>
    <dbReference type="NCBI Taxonomy" id="265719"/>
    <lineage>
        <taxon>Bacteria</taxon>
        <taxon>Pseudomonadati</taxon>
        <taxon>Pseudomonadota</taxon>
        <taxon>Gammaproteobacteria</taxon>
        <taxon>Lysobacterales</taxon>
        <taxon>Lysobacteraceae</taxon>
        <taxon>Aquimonas</taxon>
    </lineage>
</organism>
<feature type="domain" description="PpiC" evidence="8">
    <location>
        <begin position="150"/>
        <end position="252"/>
    </location>
</feature>
<evidence type="ECO:0000256" key="6">
    <source>
        <dbReference type="SAM" id="MobiDB-lite"/>
    </source>
</evidence>
<feature type="chain" id="PRO_5011506312" description="peptidylprolyl isomerase" evidence="7">
    <location>
        <begin position="27"/>
        <end position="336"/>
    </location>
</feature>
<keyword evidence="4 5" id="KW-0697">Rotamase</keyword>
<dbReference type="PROSITE" id="PS50198">
    <property type="entry name" value="PPIC_PPIASE_2"/>
    <property type="match status" value="1"/>
</dbReference>
<dbReference type="RefSeq" id="WP_091244908.1">
    <property type="nucleotide sequence ID" value="NZ_FNAG01000013.1"/>
</dbReference>
<dbReference type="InterPro" id="IPR050245">
    <property type="entry name" value="PrsA_foldase"/>
</dbReference>
<sequence length="336" mass="36953">MRSISLPASVAVLALFFVLAVLPVSAAEESPDPATIVVASRGGQAVTLDEVDAQVMALPKHLRAGFLDNPKRIEELVERLLLNKQLAARAREQGADQEPYFELQRRHAEEEVLARRARSLNEDALQAALPDFEVLAREIYLAAPHRFRTPPRLTLEHILIRTSQRGEEAARALAEEARQALLVPAAEFEPIFRKFSDEASASSAAGQGLLQDVVPGMMERPFEEAVFALTKVGEVAPVIETVYGLHVVRLRDRVEPTQISYEEAAPDLIAQQRNTYIEGEKTRFLTSFVAIPMEAKQPVVAQLRTRYAKAAEGILPPAVDGSEPPEEAAEDATETP</sequence>
<dbReference type="EMBL" id="FNAG01000013">
    <property type="protein sequence ID" value="SDE00753.1"/>
    <property type="molecule type" value="Genomic_DNA"/>
</dbReference>
<gene>
    <name evidence="9" type="ORF">SAMN04488509_11374</name>
</gene>
<evidence type="ECO:0000259" key="8">
    <source>
        <dbReference type="PROSITE" id="PS50198"/>
    </source>
</evidence>
<dbReference type="Gene3D" id="3.10.50.40">
    <property type="match status" value="1"/>
</dbReference>
<evidence type="ECO:0000313" key="10">
    <source>
        <dbReference type="Proteomes" id="UP000199603"/>
    </source>
</evidence>
<reference evidence="9 10" key="1">
    <citation type="submission" date="2016-10" db="EMBL/GenBank/DDBJ databases">
        <authorList>
            <person name="de Groot N.N."/>
        </authorList>
    </citation>
    <scope>NUCLEOTIDE SEQUENCE [LARGE SCALE GENOMIC DNA]</scope>
    <source>
        <strain evidence="9 10">DSM 16957</strain>
    </source>
</reference>
<keyword evidence="7" id="KW-0732">Signal</keyword>
<keyword evidence="5" id="KW-0413">Isomerase</keyword>
<evidence type="ECO:0000256" key="1">
    <source>
        <dbReference type="ARBA" id="ARBA00000971"/>
    </source>
</evidence>
<name>A0A1G6ZEN0_9GAMM</name>
<evidence type="ECO:0000256" key="5">
    <source>
        <dbReference type="PROSITE-ProRule" id="PRU00278"/>
    </source>
</evidence>
<dbReference type="PANTHER" id="PTHR47245">
    <property type="entry name" value="PEPTIDYLPROLYL ISOMERASE"/>
    <property type="match status" value="1"/>
</dbReference>
<comment type="similarity">
    <text evidence="2">Belongs to the PpiC/parvulin rotamase family.</text>
</comment>
<evidence type="ECO:0000313" key="9">
    <source>
        <dbReference type="EMBL" id="SDE00753.1"/>
    </source>
</evidence>
<dbReference type="AlphaFoldDB" id="A0A1G6ZEN0"/>
<dbReference type="Proteomes" id="UP000199603">
    <property type="component" value="Unassembled WGS sequence"/>
</dbReference>
<protein>
    <recommendedName>
        <fullName evidence="3">peptidylprolyl isomerase</fullName>
        <ecNumber evidence="3">5.2.1.8</ecNumber>
    </recommendedName>
</protein>
<evidence type="ECO:0000256" key="7">
    <source>
        <dbReference type="SAM" id="SignalP"/>
    </source>
</evidence>
<feature type="signal peptide" evidence="7">
    <location>
        <begin position="1"/>
        <end position="26"/>
    </location>
</feature>
<accession>A0A1G6ZEN0</accession>
<feature type="region of interest" description="Disordered" evidence="6">
    <location>
        <begin position="314"/>
        <end position="336"/>
    </location>
</feature>
<dbReference type="InterPro" id="IPR000297">
    <property type="entry name" value="PPIase_PpiC"/>
</dbReference>
<proteinExistence type="inferred from homology"/>
<comment type="catalytic activity">
    <reaction evidence="1">
        <text>[protein]-peptidylproline (omega=180) = [protein]-peptidylproline (omega=0)</text>
        <dbReference type="Rhea" id="RHEA:16237"/>
        <dbReference type="Rhea" id="RHEA-COMP:10747"/>
        <dbReference type="Rhea" id="RHEA-COMP:10748"/>
        <dbReference type="ChEBI" id="CHEBI:83833"/>
        <dbReference type="ChEBI" id="CHEBI:83834"/>
        <dbReference type="EC" id="5.2.1.8"/>
    </reaction>
</comment>
<dbReference type="PANTHER" id="PTHR47245:SF2">
    <property type="entry name" value="PEPTIDYL-PROLYL CIS-TRANS ISOMERASE HP_0175-RELATED"/>
    <property type="match status" value="1"/>
</dbReference>
<dbReference type="InterPro" id="IPR046357">
    <property type="entry name" value="PPIase_dom_sf"/>
</dbReference>
<dbReference type="SUPFAM" id="SSF54534">
    <property type="entry name" value="FKBP-like"/>
    <property type="match status" value="1"/>
</dbReference>
<evidence type="ECO:0000256" key="4">
    <source>
        <dbReference type="ARBA" id="ARBA00023110"/>
    </source>
</evidence>
<evidence type="ECO:0000256" key="2">
    <source>
        <dbReference type="ARBA" id="ARBA00007656"/>
    </source>
</evidence>
<feature type="compositionally biased region" description="Acidic residues" evidence="6">
    <location>
        <begin position="323"/>
        <end position="336"/>
    </location>
</feature>